<organism evidence="2 3">
    <name type="scientific">Fictibacillus enclensis</name>
    <dbReference type="NCBI Taxonomy" id="1017270"/>
    <lineage>
        <taxon>Bacteria</taxon>
        <taxon>Bacillati</taxon>
        <taxon>Bacillota</taxon>
        <taxon>Bacilli</taxon>
        <taxon>Bacillales</taxon>
        <taxon>Fictibacillaceae</taxon>
        <taxon>Fictibacillus</taxon>
    </lineage>
</organism>
<keyword evidence="2" id="KW-0808">Transferase</keyword>
<sequence>MELILEKATLKKKNVLKQMLELYRYDFSEFDSSDLNENGQYGYAYLDEYWREEGRYPFFIKVDTRYAGFVLVRKIRDTYAIAEFFVMKKYRKMGIGRQAAFLTFDRFPGKWDVAQIPKNKPAQSFWVRIIDDYTNGEFTDQFSETDQVRYQTFTTSKSVTREAVK</sequence>
<proteinExistence type="predicted"/>
<evidence type="ECO:0000313" key="2">
    <source>
        <dbReference type="EMBL" id="KSU81189.1"/>
    </source>
</evidence>
<dbReference type="Gene3D" id="3.40.630.30">
    <property type="match status" value="1"/>
</dbReference>
<dbReference type="PROSITE" id="PS51186">
    <property type="entry name" value="GNAT"/>
    <property type="match status" value="1"/>
</dbReference>
<evidence type="ECO:0000259" key="1">
    <source>
        <dbReference type="PROSITE" id="PS51186"/>
    </source>
</evidence>
<dbReference type="AlphaFoldDB" id="A0A0V8J280"/>
<protein>
    <submittedName>
        <fullName evidence="2">Acetyltransferase</fullName>
    </submittedName>
</protein>
<dbReference type="SUPFAM" id="SSF55729">
    <property type="entry name" value="Acyl-CoA N-acyltransferases (Nat)"/>
    <property type="match status" value="1"/>
</dbReference>
<feature type="domain" description="N-acetyltransferase" evidence="1">
    <location>
        <begin position="3"/>
        <end position="160"/>
    </location>
</feature>
<dbReference type="Proteomes" id="UP000054099">
    <property type="component" value="Unassembled WGS sequence"/>
</dbReference>
<name>A0A0V8J280_9BACL</name>
<comment type="caution">
    <text evidence="2">The sequence shown here is derived from an EMBL/GenBank/DDBJ whole genome shotgun (WGS) entry which is preliminary data.</text>
</comment>
<gene>
    <name evidence="2" type="ORF">AS030_19825</name>
</gene>
<keyword evidence="3" id="KW-1185">Reference proteome</keyword>
<dbReference type="InterPro" id="IPR016181">
    <property type="entry name" value="Acyl_CoA_acyltransferase"/>
</dbReference>
<dbReference type="EMBL" id="LNQN01000006">
    <property type="protein sequence ID" value="KSU81189.1"/>
    <property type="molecule type" value="Genomic_DNA"/>
</dbReference>
<reference evidence="2 3" key="1">
    <citation type="journal article" date="2014" name="Antonie Van Leeuwenhoek">
        <title>Fictibacillus enclensis sp. nov., isolated from marine sediment.</title>
        <authorList>
            <person name="Dastager S.G."/>
            <person name="Mawlankar R."/>
            <person name="Srinivasan K."/>
            <person name="Tang S.K."/>
            <person name="Lee J.C."/>
            <person name="Ramana V.V."/>
            <person name="Shouche Y.S."/>
        </authorList>
    </citation>
    <scope>NUCLEOTIDE SEQUENCE [LARGE SCALE GENOMIC DNA]</scope>
    <source>
        <strain evidence="2 3">NIO-1003</strain>
    </source>
</reference>
<dbReference type="InterPro" id="IPR000182">
    <property type="entry name" value="GNAT_dom"/>
</dbReference>
<accession>A0A0V8J280</accession>
<dbReference type="CDD" id="cd04301">
    <property type="entry name" value="NAT_SF"/>
    <property type="match status" value="1"/>
</dbReference>
<dbReference type="GO" id="GO:0016747">
    <property type="term" value="F:acyltransferase activity, transferring groups other than amino-acyl groups"/>
    <property type="evidence" value="ECO:0007669"/>
    <property type="project" value="InterPro"/>
</dbReference>
<dbReference type="Pfam" id="PF00583">
    <property type="entry name" value="Acetyltransf_1"/>
    <property type="match status" value="1"/>
</dbReference>
<dbReference type="RefSeq" id="WP_061974932.1">
    <property type="nucleotide sequence ID" value="NZ_FMAV01000004.1"/>
</dbReference>
<evidence type="ECO:0000313" key="3">
    <source>
        <dbReference type="Proteomes" id="UP000054099"/>
    </source>
</evidence>